<sequence length="211" mass="23108">MIVTMATAQPAQTTPPNKRRQRLSAEQRSQQILAAAGELFRLAPYPEVSTQAIADASETSQALIFHYFGSKSGVYLAWLESVYQALSTHVIAAVQALPPNTSRRDTIQAGLEAFTEHIANHPADWLAAQRSGDEPAEATHQRLEWRDNLQAYLLNLLQPTTERGKFAISGGIGFFEAASFEWADGGFVEQQRWPLIEATLGAVEGALGDWG</sequence>
<name>A0A1H9VUJ1_9CORY</name>
<feature type="domain" description="HTH tetR-type" evidence="4">
    <location>
        <begin position="26"/>
        <end position="86"/>
    </location>
</feature>
<dbReference type="GO" id="GO:0003700">
    <property type="term" value="F:DNA-binding transcription factor activity"/>
    <property type="evidence" value="ECO:0007669"/>
    <property type="project" value="TreeGrafter"/>
</dbReference>
<organism evidence="5 6">
    <name type="scientific">Corynebacterium cystitidis DSM 20524</name>
    <dbReference type="NCBI Taxonomy" id="1121357"/>
    <lineage>
        <taxon>Bacteria</taxon>
        <taxon>Bacillati</taxon>
        <taxon>Actinomycetota</taxon>
        <taxon>Actinomycetes</taxon>
        <taxon>Mycobacteriales</taxon>
        <taxon>Corynebacteriaceae</taxon>
        <taxon>Corynebacterium</taxon>
    </lineage>
</organism>
<dbReference type="AlphaFoldDB" id="A0A1H9VUJ1"/>
<keyword evidence="1 2" id="KW-0238">DNA-binding</keyword>
<feature type="compositionally biased region" description="Low complexity" evidence="3">
    <location>
        <begin position="1"/>
        <end position="16"/>
    </location>
</feature>
<dbReference type="InterPro" id="IPR050109">
    <property type="entry name" value="HTH-type_TetR-like_transc_reg"/>
</dbReference>
<gene>
    <name evidence="5" type="ORF">SAMN05661109_02394</name>
</gene>
<dbReference type="InterPro" id="IPR009057">
    <property type="entry name" value="Homeodomain-like_sf"/>
</dbReference>
<evidence type="ECO:0000259" key="4">
    <source>
        <dbReference type="PROSITE" id="PS50977"/>
    </source>
</evidence>
<reference evidence="6" key="1">
    <citation type="submission" date="2016-10" db="EMBL/GenBank/DDBJ databases">
        <authorList>
            <person name="Varghese N."/>
            <person name="Submissions S."/>
        </authorList>
    </citation>
    <scope>NUCLEOTIDE SEQUENCE [LARGE SCALE GENOMIC DNA]</scope>
    <source>
        <strain evidence="6">DSM 20524</strain>
    </source>
</reference>
<dbReference type="PROSITE" id="PS50977">
    <property type="entry name" value="HTH_TETR_2"/>
    <property type="match status" value="1"/>
</dbReference>
<proteinExistence type="predicted"/>
<dbReference type="Pfam" id="PF00440">
    <property type="entry name" value="TetR_N"/>
    <property type="match status" value="1"/>
</dbReference>
<evidence type="ECO:0000256" key="2">
    <source>
        <dbReference type="PROSITE-ProRule" id="PRU00335"/>
    </source>
</evidence>
<dbReference type="PANTHER" id="PTHR30055:SF226">
    <property type="entry name" value="HTH-TYPE TRANSCRIPTIONAL REGULATOR PKSA"/>
    <property type="match status" value="1"/>
</dbReference>
<dbReference type="GO" id="GO:0000976">
    <property type="term" value="F:transcription cis-regulatory region binding"/>
    <property type="evidence" value="ECO:0007669"/>
    <property type="project" value="TreeGrafter"/>
</dbReference>
<accession>A0A1H9VUJ1</accession>
<dbReference type="InterPro" id="IPR001647">
    <property type="entry name" value="HTH_TetR"/>
</dbReference>
<feature type="region of interest" description="Disordered" evidence="3">
    <location>
        <begin position="1"/>
        <end position="27"/>
    </location>
</feature>
<dbReference type="PANTHER" id="PTHR30055">
    <property type="entry name" value="HTH-TYPE TRANSCRIPTIONAL REGULATOR RUTR"/>
    <property type="match status" value="1"/>
</dbReference>
<protein>
    <submittedName>
        <fullName evidence="5">Transcriptional regulator, TetR family</fullName>
    </submittedName>
</protein>
<dbReference type="STRING" id="1121357.SAMN05661109_02394"/>
<dbReference type="Gene3D" id="1.10.357.10">
    <property type="entry name" value="Tetracycline Repressor, domain 2"/>
    <property type="match status" value="1"/>
</dbReference>
<dbReference type="SUPFAM" id="SSF46689">
    <property type="entry name" value="Homeodomain-like"/>
    <property type="match status" value="1"/>
</dbReference>
<feature type="DNA-binding region" description="H-T-H motif" evidence="2">
    <location>
        <begin position="49"/>
        <end position="68"/>
    </location>
</feature>
<dbReference type="EMBL" id="FOGQ01000014">
    <property type="protein sequence ID" value="SES25198.1"/>
    <property type="molecule type" value="Genomic_DNA"/>
</dbReference>
<evidence type="ECO:0000256" key="3">
    <source>
        <dbReference type="SAM" id="MobiDB-lite"/>
    </source>
</evidence>
<keyword evidence="6" id="KW-1185">Reference proteome</keyword>
<dbReference type="Proteomes" id="UP000198929">
    <property type="component" value="Unassembled WGS sequence"/>
</dbReference>
<evidence type="ECO:0000313" key="5">
    <source>
        <dbReference type="EMBL" id="SES25198.1"/>
    </source>
</evidence>
<evidence type="ECO:0000256" key="1">
    <source>
        <dbReference type="ARBA" id="ARBA00023125"/>
    </source>
</evidence>
<evidence type="ECO:0000313" key="6">
    <source>
        <dbReference type="Proteomes" id="UP000198929"/>
    </source>
</evidence>